<sequence>MSAADGFDAVVVGSGPNGLIGAVTLAEAGLRVLLVEAAEEFGGGLRSGQLTGLDGFTHDWCATVLPLARASAAFRDLDLPVEWSFPAVQAAHPLDGQQAVLVHRDVAQTADGLGSRRDARAWRETVGAAARGGFGLADSLLSPLSVPRAPLRLVRYGMFGGLPATLLARTLFGGERGRAVLAGMAAHSMVDLRRPITGGYGLLLAALAHQVGWPVVRGGSARLAAALVTRFEERGGVAETGRPVKDLADVPRAGIILLDLTPRQVLGVCGERLPARYARGLRSYRYGPGVFKMDWALSGPVPWRDPAVAGAATVHLGGTLDEIARGEAEVAAGRIPERPYVLAVQPCAADPSRAPDGRHILWAYCHVPNGSAADMTAAIENQVERFAPGFRDLIIARTSHDTAAMERHNENLVGGDIAGGYSGLSQFVSRPVLSAHPWRTPLPGVYLCSGSTPPGAGVHGMGGYHAARLALADLGIRPGSQK</sequence>
<reference evidence="1 2" key="1">
    <citation type="submission" date="2018-11" db="EMBL/GenBank/DDBJ databases">
        <title>Trebonia kvetii gen.nov., sp.nov., a novel acidophilic actinobacterium, and proposal of the new actinobacterial family Treboniaceae fam. nov.</title>
        <authorList>
            <person name="Rapoport D."/>
            <person name="Sagova-Mareckova M."/>
            <person name="Sedlacek I."/>
            <person name="Provaznik J."/>
            <person name="Kralova S."/>
            <person name="Pavlinic D."/>
            <person name="Benes V."/>
            <person name="Kopecky J."/>
        </authorList>
    </citation>
    <scope>NUCLEOTIDE SEQUENCE [LARGE SCALE GENOMIC DNA]</scope>
    <source>
        <strain evidence="1 2">15Tr583</strain>
    </source>
</reference>
<comment type="caution">
    <text evidence="1">The sequence shown here is derived from an EMBL/GenBank/DDBJ whole genome shotgun (WGS) entry which is preliminary data.</text>
</comment>
<dbReference type="EMBL" id="RPFW01000006">
    <property type="protein sequence ID" value="TVZ01867.1"/>
    <property type="molecule type" value="Genomic_DNA"/>
</dbReference>
<dbReference type="InterPro" id="IPR036188">
    <property type="entry name" value="FAD/NAD-bd_sf"/>
</dbReference>
<dbReference type="Gene3D" id="3.50.50.60">
    <property type="entry name" value="FAD/NAD(P)-binding domain"/>
    <property type="match status" value="1"/>
</dbReference>
<dbReference type="Pfam" id="PF13450">
    <property type="entry name" value="NAD_binding_8"/>
    <property type="match status" value="1"/>
</dbReference>
<dbReference type="OrthoDB" id="833207at2"/>
<protein>
    <submittedName>
        <fullName evidence="1">NAD(P)/FAD-dependent oxidoreductase</fullName>
    </submittedName>
</protein>
<gene>
    <name evidence="1" type="ORF">EAS64_30980</name>
</gene>
<evidence type="ECO:0000313" key="1">
    <source>
        <dbReference type="EMBL" id="TVZ01867.1"/>
    </source>
</evidence>
<dbReference type="AlphaFoldDB" id="A0A6P2BT61"/>
<accession>A0A6P2BT61</accession>
<keyword evidence="2" id="KW-1185">Reference proteome</keyword>
<proteinExistence type="predicted"/>
<dbReference type="PANTHER" id="PTHR10668:SF105">
    <property type="entry name" value="DEHYDROGENASE-RELATED"/>
    <property type="match status" value="1"/>
</dbReference>
<dbReference type="RefSeq" id="WP_145858776.1">
    <property type="nucleotide sequence ID" value="NZ_RPFW01000006.1"/>
</dbReference>
<dbReference type="SUPFAM" id="SSF51905">
    <property type="entry name" value="FAD/NAD(P)-binding domain"/>
    <property type="match status" value="1"/>
</dbReference>
<organism evidence="1 2">
    <name type="scientific">Trebonia kvetii</name>
    <dbReference type="NCBI Taxonomy" id="2480626"/>
    <lineage>
        <taxon>Bacteria</taxon>
        <taxon>Bacillati</taxon>
        <taxon>Actinomycetota</taxon>
        <taxon>Actinomycetes</taxon>
        <taxon>Streptosporangiales</taxon>
        <taxon>Treboniaceae</taxon>
        <taxon>Trebonia</taxon>
    </lineage>
</organism>
<dbReference type="Proteomes" id="UP000460272">
    <property type="component" value="Unassembled WGS sequence"/>
</dbReference>
<evidence type="ECO:0000313" key="2">
    <source>
        <dbReference type="Proteomes" id="UP000460272"/>
    </source>
</evidence>
<dbReference type="PANTHER" id="PTHR10668">
    <property type="entry name" value="PHYTOENE DEHYDROGENASE"/>
    <property type="match status" value="1"/>
</dbReference>
<name>A0A6P2BT61_9ACTN</name>